<protein>
    <submittedName>
        <fullName evidence="2">Uncharacterized protein</fullName>
    </submittedName>
</protein>
<dbReference type="Proteomes" id="UP001634393">
    <property type="component" value="Unassembled WGS sequence"/>
</dbReference>
<evidence type="ECO:0000313" key="3">
    <source>
        <dbReference type="Proteomes" id="UP001634393"/>
    </source>
</evidence>
<proteinExistence type="predicted"/>
<evidence type="ECO:0000313" key="2">
    <source>
        <dbReference type="EMBL" id="KAL3834353.1"/>
    </source>
</evidence>
<name>A0ABD3TCQ5_9LAMI</name>
<feature type="compositionally biased region" description="Basic residues" evidence="1">
    <location>
        <begin position="102"/>
        <end position="122"/>
    </location>
</feature>
<gene>
    <name evidence="2" type="ORF">ACJIZ3_009089</name>
</gene>
<feature type="compositionally biased region" description="Polar residues" evidence="1">
    <location>
        <begin position="82"/>
        <end position="95"/>
    </location>
</feature>
<accession>A0ABD3TCQ5</accession>
<comment type="caution">
    <text evidence="2">The sequence shown here is derived from an EMBL/GenBank/DDBJ whole genome shotgun (WGS) entry which is preliminary data.</text>
</comment>
<reference evidence="2 3" key="1">
    <citation type="submission" date="2024-12" db="EMBL/GenBank/DDBJ databases">
        <title>The unique morphological basis and parallel evolutionary history of personate flowers in Penstemon.</title>
        <authorList>
            <person name="Depatie T.H."/>
            <person name="Wessinger C.A."/>
        </authorList>
    </citation>
    <scope>NUCLEOTIDE SEQUENCE [LARGE SCALE GENOMIC DNA]</scope>
    <source>
        <strain evidence="2">WTNN_2</strain>
        <tissue evidence="2">Leaf</tissue>
    </source>
</reference>
<sequence>MDKLPENFGALNDLKRAKKMFKNIDWEWDKYRKQFVKEDIDPDYEYVLKLLLQNAEVEEKNDVEVDTSPEDGPFLGNHKEYGSSSTLEAENNNVIEKSLKTLTKHPQVRMRPLTKIKKNAKK</sequence>
<organism evidence="2 3">
    <name type="scientific">Penstemon smallii</name>
    <dbReference type="NCBI Taxonomy" id="265156"/>
    <lineage>
        <taxon>Eukaryota</taxon>
        <taxon>Viridiplantae</taxon>
        <taxon>Streptophyta</taxon>
        <taxon>Embryophyta</taxon>
        <taxon>Tracheophyta</taxon>
        <taxon>Spermatophyta</taxon>
        <taxon>Magnoliopsida</taxon>
        <taxon>eudicotyledons</taxon>
        <taxon>Gunneridae</taxon>
        <taxon>Pentapetalae</taxon>
        <taxon>asterids</taxon>
        <taxon>lamiids</taxon>
        <taxon>Lamiales</taxon>
        <taxon>Plantaginaceae</taxon>
        <taxon>Cheloneae</taxon>
        <taxon>Penstemon</taxon>
    </lineage>
</organism>
<dbReference type="AlphaFoldDB" id="A0ABD3TCQ5"/>
<dbReference type="EMBL" id="JBJXBP010000004">
    <property type="protein sequence ID" value="KAL3834353.1"/>
    <property type="molecule type" value="Genomic_DNA"/>
</dbReference>
<keyword evidence="3" id="KW-1185">Reference proteome</keyword>
<evidence type="ECO:0000256" key="1">
    <source>
        <dbReference type="SAM" id="MobiDB-lite"/>
    </source>
</evidence>
<feature type="region of interest" description="Disordered" evidence="1">
    <location>
        <begin position="59"/>
        <end position="122"/>
    </location>
</feature>